<dbReference type="PATRIC" id="fig|1163745.3.peg.699"/>
<dbReference type="STRING" id="1163745.HCD_03275"/>
<organism evidence="5 6">
    <name type="scientific">Helicobacter cetorum (strain ATCC BAA-540 / CCUG 52418 / MIT 99-5656)</name>
    <dbReference type="NCBI Taxonomy" id="1163745"/>
    <lineage>
        <taxon>Bacteria</taxon>
        <taxon>Pseudomonadati</taxon>
        <taxon>Campylobacterota</taxon>
        <taxon>Epsilonproteobacteria</taxon>
        <taxon>Campylobacterales</taxon>
        <taxon>Helicobacteraceae</taxon>
        <taxon>Helicobacter</taxon>
    </lineage>
</organism>
<sequence length="248" mass="28943">MIFKFVLLLVVVIGFIFVGKQEKITKEVLIDSGHFGTKYNFDTALKIVRDRKSSKEDKSEAYYELGSICERYADKLHRENQDKAKIEKYYDIAFRSYLNSAELENFKAYSNLAKMYHYGKGTKKDIQKASLYYEKACRAYSSNPFLIADCYEWGKIKGFHNPMTFLKEKCTNKDAEACFMIGALQQTYSLDNKNSSYYWIPYKELGLNVMSQENALFYFKKACDLGHQQACDEIKAYKNSLKSKNLRF</sequence>
<dbReference type="Gene3D" id="1.25.40.10">
    <property type="entry name" value="Tetratricopeptide repeat domain"/>
    <property type="match status" value="1"/>
</dbReference>
<reference evidence="5 6" key="1">
    <citation type="journal article" date="2013" name="PLoS ONE">
        <title>Sequence Divergence and Conservation in Genomes ofHelicobacter cetorum Strains from a Dolphin and a Whale.</title>
        <authorList>
            <person name="Kersulyte D."/>
            <person name="Rossi M."/>
            <person name="Berg D.E."/>
        </authorList>
    </citation>
    <scope>NUCLEOTIDE SEQUENCE [LARGE SCALE GENOMIC DNA]</scope>
    <source>
        <strain evidence="5 6">MIT 99-5656</strain>
    </source>
</reference>
<keyword evidence="4" id="KW-0046">Antibiotic resistance</keyword>
<dbReference type="GO" id="GO:0008800">
    <property type="term" value="F:beta-lactamase activity"/>
    <property type="evidence" value="ECO:0007669"/>
    <property type="project" value="UniProtKB-EC"/>
</dbReference>
<dbReference type="EMBL" id="CP003481">
    <property type="protein sequence ID" value="AFI05671.1"/>
    <property type="molecule type" value="Genomic_DNA"/>
</dbReference>
<dbReference type="OrthoDB" id="5321246at2"/>
<dbReference type="InterPro" id="IPR006597">
    <property type="entry name" value="Sel1-like"/>
</dbReference>
<keyword evidence="6" id="KW-1185">Reference proteome</keyword>
<name>I0ERV2_HELCM</name>
<dbReference type="PANTHER" id="PTHR11102:SF147">
    <property type="entry name" value="SEL1L ADAPTOR SUBUNIT OF ERAD E3 UBIQUITIN LIGASE"/>
    <property type="match status" value="1"/>
</dbReference>
<evidence type="ECO:0000256" key="4">
    <source>
        <dbReference type="ARBA" id="ARBA00023251"/>
    </source>
</evidence>
<evidence type="ECO:0000313" key="6">
    <source>
        <dbReference type="Proteomes" id="UP000005013"/>
    </source>
</evidence>
<accession>I0ERV2</accession>
<evidence type="ECO:0000313" key="5">
    <source>
        <dbReference type="EMBL" id="AFI05671.1"/>
    </source>
</evidence>
<evidence type="ECO:0000256" key="1">
    <source>
        <dbReference type="ARBA" id="ARBA00001526"/>
    </source>
</evidence>
<dbReference type="AlphaFoldDB" id="I0ERV2"/>
<dbReference type="EC" id="3.5.2.6" evidence="2"/>
<proteinExistence type="predicted"/>
<dbReference type="RefSeq" id="WP_014659182.1">
    <property type="nucleotide sequence ID" value="NC_017735.1"/>
</dbReference>
<dbReference type="Pfam" id="PF08238">
    <property type="entry name" value="Sel1"/>
    <property type="match status" value="2"/>
</dbReference>
<dbReference type="Proteomes" id="UP000005013">
    <property type="component" value="Chromosome"/>
</dbReference>
<dbReference type="HOGENOM" id="CLU_1118954_0_0_7"/>
<dbReference type="GO" id="GO:0046677">
    <property type="term" value="P:response to antibiotic"/>
    <property type="evidence" value="ECO:0007669"/>
    <property type="project" value="UniProtKB-KW"/>
</dbReference>
<dbReference type="GO" id="GO:0036503">
    <property type="term" value="P:ERAD pathway"/>
    <property type="evidence" value="ECO:0007669"/>
    <property type="project" value="TreeGrafter"/>
</dbReference>
<dbReference type="InterPro" id="IPR011990">
    <property type="entry name" value="TPR-like_helical_dom_sf"/>
</dbReference>
<dbReference type="PANTHER" id="PTHR11102">
    <property type="entry name" value="SEL-1-LIKE PROTEIN"/>
    <property type="match status" value="1"/>
</dbReference>
<dbReference type="InterPro" id="IPR050767">
    <property type="entry name" value="Sel1_AlgK"/>
</dbReference>
<evidence type="ECO:0000256" key="2">
    <source>
        <dbReference type="ARBA" id="ARBA00012865"/>
    </source>
</evidence>
<gene>
    <name evidence="5" type="ordered locus">HCD_03275</name>
</gene>
<dbReference type="SUPFAM" id="SSF81901">
    <property type="entry name" value="HCP-like"/>
    <property type="match status" value="1"/>
</dbReference>
<keyword evidence="3" id="KW-1015">Disulfide bond</keyword>
<dbReference type="SMART" id="SM00671">
    <property type="entry name" value="SEL1"/>
    <property type="match status" value="1"/>
</dbReference>
<evidence type="ECO:0000256" key="3">
    <source>
        <dbReference type="ARBA" id="ARBA00023157"/>
    </source>
</evidence>
<protein>
    <recommendedName>
        <fullName evidence="2">beta-lactamase</fullName>
        <ecNumber evidence="2">3.5.2.6</ecNumber>
    </recommendedName>
</protein>
<dbReference type="KEGG" id="hcm:HCD_03275"/>
<comment type="catalytic activity">
    <reaction evidence="1">
        <text>a beta-lactam + H2O = a substituted beta-amino acid</text>
        <dbReference type="Rhea" id="RHEA:20401"/>
        <dbReference type="ChEBI" id="CHEBI:15377"/>
        <dbReference type="ChEBI" id="CHEBI:35627"/>
        <dbReference type="ChEBI" id="CHEBI:140347"/>
        <dbReference type="EC" id="3.5.2.6"/>
    </reaction>
</comment>